<dbReference type="RefSeq" id="WP_184698617.1">
    <property type="nucleotide sequence ID" value="NZ_BAABEG010000001.1"/>
</dbReference>
<organism evidence="1 2">
    <name type="scientific">Aminobacter aganoensis</name>
    <dbReference type="NCBI Taxonomy" id="83264"/>
    <lineage>
        <taxon>Bacteria</taxon>
        <taxon>Pseudomonadati</taxon>
        <taxon>Pseudomonadota</taxon>
        <taxon>Alphaproteobacteria</taxon>
        <taxon>Hyphomicrobiales</taxon>
        <taxon>Phyllobacteriaceae</taxon>
        <taxon>Aminobacter</taxon>
    </lineage>
</organism>
<reference evidence="1 2" key="1">
    <citation type="submission" date="2020-08" db="EMBL/GenBank/DDBJ databases">
        <title>Genomic Encyclopedia of Type Strains, Phase IV (KMG-IV): sequencing the most valuable type-strain genomes for metagenomic binning, comparative biology and taxonomic classification.</title>
        <authorList>
            <person name="Goeker M."/>
        </authorList>
    </citation>
    <scope>NUCLEOTIDE SEQUENCE [LARGE SCALE GENOMIC DNA]</scope>
    <source>
        <strain evidence="1 2">DSM 7051</strain>
    </source>
</reference>
<name>A0A7X0F5K7_9HYPH</name>
<comment type="caution">
    <text evidence="1">The sequence shown here is derived from an EMBL/GenBank/DDBJ whole genome shotgun (WGS) entry which is preliminary data.</text>
</comment>
<dbReference type="Proteomes" id="UP000536262">
    <property type="component" value="Unassembled WGS sequence"/>
</dbReference>
<proteinExistence type="predicted"/>
<protein>
    <submittedName>
        <fullName evidence="1">Uncharacterized protein</fullName>
    </submittedName>
</protein>
<dbReference type="EMBL" id="JACHOU010000002">
    <property type="protein sequence ID" value="MBB6353522.1"/>
    <property type="molecule type" value="Genomic_DNA"/>
</dbReference>
<gene>
    <name evidence="1" type="ORF">GGR00_001290</name>
</gene>
<sequence length="103" mass="11501">MSLYNFCTHLRNGNDLIIVPDFECQIEVSVGIEGSIPEYTVGAIIKDGVDLTRGPDAFSLLIASQVEKHAMQDCRFLDLVNEREGIVYRGMSYNDPAGYWRAA</sequence>
<keyword evidence="2" id="KW-1185">Reference proteome</keyword>
<evidence type="ECO:0000313" key="1">
    <source>
        <dbReference type="EMBL" id="MBB6353522.1"/>
    </source>
</evidence>
<evidence type="ECO:0000313" key="2">
    <source>
        <dbReference type="Proteomes" id="UP000536262"/>
    </source>
</evidence>
<accession>A0A7X0F5K7</accession>
<dbReference type="AlphaFoldDB" id="A0A7X0F5K7"/>